<dbReference type="InterPro" id="IPR003347">
    <property type="entry name" value="JmjC_dom"/>
</dbReference>
<feature type="compositionally biased region" description="Basic and acidic residues" evidence="5">
    <location>
        <begin position="1"/>
        <end position="10"/>
    </location>
</feature>
<dbReference type="AlphaFoldDB" id="A0A251TEC2"/>
<dbReference type="Gene3D" id="2.60.120.650">
    <property type="entry name" value="Cupin"/>
    <property type="match status" value="1"/>
</dbReference>
<dbReference type="Pfam" id="PF02373">
    <property type="entry name" value="JmjC"/>
    <property type="match status" value="1"/>
</dbReference>
<keyword evidence="4" id="KW-0539">Nucleus</keyword>
<evidence type="ECO:0000256" key="4">
    <source>
        <dbReference type="ARBA" id="ARBA00023242"/>
    </source>
</evidence>
<dbReference type="GO" id="GO:0000118">
    <property type="term" value="C:histone deacetylase complex"/>
    <property type="evidence" value="ECO:0000318"/>
    <property type="project" value="GO_Central"/>
</dbReference>
<dbReference type="Proteomes" id="UP000215914">
    <property type="component" value="Chromosome 11"/>
</dbReference>
<evidence type="ECO:0000256" key="2">
    <source>
        <dbReference type="ARBA" id="ARBA00006801"/>
    </source>
</evidence>
<reference evidence="8" key="1">
    <citation type="journal article" date="2017" name="Nature">
        <title>The sunflower genome provides insights into oil metabolism, flowering and Asterid evolution.</title>
        <authorList>
            <person name="Badouin H."/>
            <person name="Gouzy J."/>
            <person name="Grassa C.J."/>
            <person name="Murat F."/>
            <person name="Staton S.E."/>
            <person name="Cottret L."/>
            <person name="Lelandais-Briere C."/>
            <person name="Owens G.L."/>
            <person name="Carrere S."/>
            <person name="Mayjonade B."/>
            <person name="Legrand L."/>
            <person name="Gill N."/>
            <person name="Kane N.C."/>
            <person name="Bowers J.E."/>
            <person name="Hubner S."/>
            <person name="Bellec A."/>
            <person name="Berard A."/>
            <person name="Berges H."/>
            <person name="Blanchet N."/>
            <person name="Boniface M.C."/>
            <person name="Brunel D."/>
            <person name="Catrice O."/>
            <person name="Chaidir N."/>
            <person name="Claudel C."/>
            <person name="Donnadieu C."/>
            <person name="Faraut T."/>
            <person name="Fievet G."/>
            <person name="Helmstetter N."/>
            <person name="King M."/>
            <person name="Knapp S.J."/>
            <person name="Lai Z."/>
            <person name="Le Paslier M.C."/>
            <person name="Lippi Y."/>
            <person name="Lorenzon L."/>
            <person name="Mandel J.R."/>
            <person name="Marage G."/>
            <person name="Marchand G."/>
            <person name="Marquand E."/>
            <person name="Bret-Mestries E."/>
            <person name="Morien E."/>
            <person name="Nambeesan S."/>
            <person name="Nguyen T."/>
            <person name="Pegot-Espagnet P."/>
            <person name="Pouilly N."/>
            <person name="Raftis F."/>
            <person name="Sallet E."/>
            <person name="Schiex T."/>
            <person name="Thomas J."/>
            <person name="Vandecasteele C."/>
            <person name="Vares D."/>
            <person name="Vear F."/>
            <person name="Vautrin S."/>
            <person name="Crespi M."/>
            <person name="Mangin B."/>
            <person name="Burke J.M."/>
            <person name="Salse J."/>
            <person name="Munos S."/>
            <person name="Vincourt P."/>
            <person name="Rieseberg L.H."/>
            <person name="Langlade N.B."/>
        </authorList>
    </citation>
    <scope>NUCLEOTIDE SEQUENCE [LARGE SCALE GENOMIC DNA]</scope>
    <source>
        <strain evidence="8">cv. SF193</strain>
    </source>
</reference>
<dbReference type="InterPro" id="IPR045109">
    <property type="entry name" value="LSDs-like"/>
</dbReference>
<dbReference type="GO" id="GO:0046872">
    <property type="term" value="F:metal ion binding"/>
    <property type="evidence" value="ECO:0007669"/>
    <property type="project" value="UniProtKB-KW"/>
</dbReference>
<keyword evidence="8" id="KW-1185">Reference proteome</keyword>
<accession>A0A251TEC2</accession>
<comment type="similarity">
    <text evidence="2">Belongs to the JARID1 histone demethylase family.</text>
</comment>
<evidence type="ECO:0000313" key="8">
    <source>
        <dbReference type="Proteomes" id="UP000215914"/>
    </source>
</evidence>
<dbReference type="GO" id="GO:0032454">
    <property type="term" value="F:histone H3K9 demethylase activity"/>
    <property type="evidence" value="ECO:0000318"/>
    <property type="project" value="GO_Central"/>
</dbReference>
<evidence type="ECO:0000256" key="3">
    <source>
        <dbReference type="ARBA" id="ARBA00022723"/>
    </source>
</evidence>
<dbReference type="GO" id="GO:0000785">
    <property type="term" value="C:chromatin"/>
    <property type="evidence" value="ECO:0000318"/>
    <property type="project" value="GO_Central"/>
</dbReference>
<dbReference type="EMBL" id="CM007900">
    <property type="protein sequence ID" value="OTG09490.1"/>
    <property type="molecule type" value="Genomic_DNA"/>
</dbReference>
<organism evidence="7 8">
    <name type="scientific">Helianthus annuus</name>
    <name type="common">Common sunflower</name>
    <dbReference type="NCBI Taxonomy" id="4232"/>
    <lineage>
        <taxon>Eukaryota</taxon>
        <taxon>Viridiplantae</taxon>
        <taxon>Streptophyta</taxon>
        <taxon>Embryophyta</taxon>
        <taxon>Tracheophyta</taxon>
        <taxon>Spermatophyta</taxon>
        <taxon>Magnoliopsida</taxon>
        <taxon>eudicotyledons</taxon>
        <taxon>Gunneridae</taxon>
        <taxon>Pentapetalae</taxon>
        <taxon>asterids</taxon>
        <taxon>campanulids</taxon>
        <taxon>Asterales</taxon>
        <taxon>Asteraceae</taxon>
        <taxon>Asteroideae</taxon>
        <taxon>Heliantheae alliance</taxon>
        <taxon>Heliantheae</taxon>
        <taxon>Helianthus</taxon>
    </lineage>
</organism>
<comment type="subcellular location">
    <subcellularLocation>
        <location evidence="1">Nucleus</location>
    </subcellularLocation>
</comment>
<dbReference type="SMART" id="SM00558">
    <property type="entry name" value="JmjC"/>
    <property type="match status" value="1"/>
</dbReference>
<proteinExistence type="inferred from homology"/>
<evidence type="ECO:0000313" key="7">
    <source>
        <dbReference type="EMBL" id="OTG09490.1"/>
    </source>
</evidence>
<name>A0A251TEC2_HELAN</name>
<feature type="region of interest" description="Disordered" evidence="5">
    <location>
        <begin position="1"/>
        <end position="24"/>
    </location>
</feature>
<evidence type="ECO:0000259" key="6">
    <source>
        <dbReference type="PROSITE" id="PS51184"/>
    </source>
</evidence>
<dbReference type="SUPFAM" id="SSF51197">
    <property type="entry name" value="Clavaminate synthase-like"/>
    <property type="match status" value="1"/>
</dbReference>
<gene>
    <name evidence="7" type="ORF">HannXRQ_Chr11g0353511</name>
</gene>
<sequence length="906" mass="102900">MQRTSVRTEPEVGNSSKKRKKTSAKGVDEERKWCHQCRTVKEPVVDCTKCYSKRYCLPCITKWYPHVFEEEFVKACPVCCNNCNCKACLRRFSPKGGYTCSEPDKIKHSKQILHKVLPFATKLNQDQLMEKEIEAKVKGVSVSELHLQDAHCEVDDDIFCDNCGAYSFDFYRSCACGYDLCLLCCRELRDGQLKRMTIGWKARIDGSIPCPPKDIGGCNDGTLDLKRILSVNWIVNLLEKAQRVYEFNNSYDSPQTCMESDASYLYSLSAKDIQPQHMEHFKSHWSKGEPIIVNDVLSTSSGLSWEPMVLWRAFRDITKSGNAYEVEAIHCLDWSEVTVDLSKFCRGYSEAQCTKQGLPLILKLEDWKPSCLSQGEWPRHFVEFINCLPFKDYTNPHNGYLNVAVKLPDLSSKPDMGPKMDMAYGDSVTKLHYEKSDTVNVLTHTKSCVLTSTKLNKTKIVKEKHGDQQETLVCNTGLQRNESQQNAVDPMDGGALWDIFQRQDVAKLEEYLRNHSAEFRHTDCLSVEQVGIEPWTFKQKLGDAVFIPAGCPYQVRNLKSCTKVELNFISPESLGECIRLQTELRMLPNNHIAKQQKLNIGKMMIYALDHVVSELSGFIDSNGPTDDLQDQFAKELEILNGMNMNNHTNGWISDSDSVIPPSVHQLAPIEDSGGDGMDINDYTDGWVCDSESEENSRYIRCVFPSLRPSLNHIVVHQSAATIEDPGTTEEEESVGLWQGNVIGQPGKKILQAVMHHYPETFQGVKIRSKPHWLSILKELHVFIKSFLETSVDALSEDHITSLEEDLSDFESFGFDLSWARKRVNIVKDLKFGNDPLRLELVVLEQSVAFLHKELVEANARLEKARLDYDRATYARNKKVDEMAHKFGAEYEDVLNGNLGFGMLPGY</sequence>
<dbReference type="GO" id="GO:0003712">
    <property type="term" value="F:transcription coregulator activity"/>
    <property type="evidence" value="ECO:0000318"/>
    <property type="project" value="GO_Central"/>
</dbReference>
<dbReference type="PANTHER" id="PTHR12549:SF56">
    <property type="entry name" value="TRANSCRIPTION FACTOR C2H2 FAMILY"/>
    <property type="match status" value="1"/>
</dbReference>
<dbReference type="InParanoid" id="A0A251TEC2"/>
<keyword evidence="3" id="KW-0479">Metal-binding</keyword>
<dbReference type="GO" id="GO:0006357">
    <property type="term" value="P:regulation of transcription by RNA polymerase II"/>
    <property type="evidence" value="ECO:0000318"/>
    <property type="project" value="GO_Central"/>
</dbReference>
<dbReference type="PROSITE" id="PS51184">
    <property type="entry name" value="JMJC"/>
    <property type="match status" value="1"/>
</dbReference>
<dbReference type="GO" id="GO:0031490">
    <property type="term" value="F:chromatin DNA binding"/>
    <property type="evidence" value="ECO:0000318"/>
    <property type="project" value="GO_Central"/>
</dbReference>
<dbReference type="PANTHER" id="PTHR12549">
    <property type="entry name" value="JMJC DOMAIN-CONTAINING HISTONE DEMETHYLATION PROTEIN"/>
    <property type="match status" value="1"/>
</dbReference>
<protein>
    <submittedName>
        <fullName evidence="7">Putative jmjC domain-containing protein</fullName>
    </submittedName>
</protein>
<feature type="domain" description="JmjC" evidence="6">
    <location>
        <begin position="396"/>
        <end position="585"/>
    </location>
</feature>
<evidence type="ECO:0000256" key="1">
    <source>
        <dbReference type="ARBA" id="ARBA00004123"/>
    </source>
</evidence>
<evidence type="ECO:0000256" key="5">
    <source>
        <dbReference type="SAM" id="MobiDB-lite"/>
    </source>
</evidence>